<feature type="transmembrane region" description="Helical" evidence="7">
    <location>
        <begin position="224"/>
        <end position="245"/>
    </location>
</feature>
<dbReference type="Pfam" id="PF00528">
    <property type="entry name" value="BPD_transp_1"/>
    <property type="match status" value="1"/>
</dbReference>
<evidence type="ECO:0000259" key="8">
    <source>
        <dbReference type="PROSITE" id="PS50928"/>
    </source>
</evidence>
<evidence type="ECO:0000256" key="3">
    <source>
        <dbReference type="ARBA" id="ARBA00022475"/>
    </source>
</evidence>
<dbReference type="PANTHER" id="PTHR30151">
    <property type="entry name" value="ALKANE SULFONATE ABC TRANSPORTER-RELATED, MEMBRANE SUBUNIT"/>
    <property type="match status" value="1"/>
</dbReference>
<dbReference type="InterPro" id="IPR035906">
    <property type="entry name" value="MetI-like_sf"/>
</dbReference>
<dbReference type="EMBL" id="CP136508">
    <property type="protein sequence ID" value="WUR13281.1"/>
    <property type="molecule type" value="Genomic_DNA"/>
</dbReference>
<keyword evidence="2 7" id="KW-0813">Transport</keyword>
<evidence type="ECO:0000256" key="7">
    <source>
        <dbReference type="RuleBase" id="RU363032"/>
    </source>
</evidence>
<dbReference type="SUPFAM" id="SSF161098">
    <property type="entry name" value="MetI-like"/>
    <property type="match status" value="1"/>
</dbReference>
<dbReference type="PROSITE" id="PS50928">
    <property type="entry name" value="ABC_TM1"/>
    <property type="match status" value="1"/>
</dbReference>
<evidence type="ECO:0000256" key="4">
    <source>
        <dbReference type="ARBA" id="ARBA00022692"/>
    </source>
</evidence>
<evidence type="ECO:0000313" key="9">
    <source>
        <dbReference type="EMBL" id="WUR13281.1"/>
    </source>
</evidence>
<keyword evidence="4 7" id="KW-0812">Transmembrane</keyword>
<evidence type="ECO:0000256" key="2">
    <source>
        <dbReference type="ARBA" id="ARBA00022448"/>
    </source>
</evidence>
<organism evidence="9 10">
    <name type="scientific">[Empedobacter] haloabium</name>
    <dbReference type="NCBI Taxonomy" id="592317"/>
    <lineage>
        <taxon>Bacteria</taxon>
        <taxon>Pseudomonadati</taxon>
        <taxon>Pseudomonadota</taxon>
        <taxon>Betaproteobacteria</taxon>
        <taxon>Burkholderiales</taxon>
        <taxon>Oxalobacteraceae</taxon>
        <taxon>Telluria group</taxon>
        <taxon>Telluria group incertae sedis</taxon>
    </lineage>
</organism>
<dbReference type="PANTHER" id="PTHR30151:SF25">
    <property type="entry name" value="TAURINE TRANSPORT SYSTEM PERMEASE PROTEIN TAUC"/>
    <property type="match status" value="1"/>
</dbReference>
<dbReference type="CDD" id="cd06261">
    <property type="entry name" value="TM_PBP2"/>
    <property type="match status" value="1"/>
</dbReference>
<accession>A0ABZ1UKP6</accession>
<evidence type="ECO:0000256" key="1">
    <source>
        <dbReference type="ARBA" id="ARBA00004651"/>
    </source>
</evidence>
<dbReference type="Proteomes" id="UP000321323">
    <property type="component" value="Chromosome"/>
</dbReference>
<name>A0ABZ1UKP6_9BURK</name>
<dbReference type="Gene3D" id="1.10.3720.10">
    <property type="entry name" value="MetI-like"/>
    <property type="match status" value="1"/>
</dbReference>
<comment type="subcellular location">
    <subcellularLocation>
        <location evidence="1 7">Cell membrane</location>
        <topology evidence="1 7">Multi-pass membrane protein</topology>
    </subcellularLocation>
</comment>
<keyword evidence="3" id="KW-1003">Cell membrane</keyword>
<feature type="transmembrane region" description="Helical" evidence="7">
    <location>
        <begin position="12"/>
        <end position="32"/>
    </location>
</feature>
<keyword evidence="5 7" id="KW-1133">Transmembrane helix</keyword>
<comment type="similarity">
    <text evidence="7">Belongs to the binding-protein-dependent transport system permease family.</text>
</comment>
<evidence type="ECO:0000313" key="10">
    <source>
        <dbReference type="Proteomes" id="UP000321323"/>
    </source>
</evidence>
<keyword evidence="10" id="KW-1185">Reference proteome</keyword>
<feature type="transmembrane region" description="Helical" evidence="7">
    <location>
        <begin position="127"/>
        <end position="146"/>
    </location>
</feature>
<sequence length="260" mass="28114">MTLHDTSRRRLRGTALPVLLLAGWWTAFQFGWSDSTLLVAPSQVWDTAARLSGDGTLWRALGASLARDLAGFILGSLAGFGVGIALGLSRLLENLVGPTLHTVKQVSLLAWIPLISVWFGLGDLAKVVFLALAAFFPVVLNTFEGIRGVPRELVEVARVFALTPLQLLRRVVLPAALPSIFNGIHLALIYAWLATLGAEYLLTSGIGIGNLLTDGREHLWMDQVLLGIVVVGLVGFTLNWLAGVVEARLLRWRGTSTGQY</sequence>
<gene>
    <name evidence="9" type="ORF">E7V67_026965</name>
</gene>
<proteinExistence type="inferred from homology"/>
<reference evidence="9 10" key="1">
    <citation type="journal article" date="2019" name="Int. J. Syst. Evol. Microbiol.">
        <title>The Draft Whole-Genome Sequence of the Antibiotic Producer Empedobacter haloabium ATCC 31962 Provides Indications for Its Taxonomic Reclassification.</title>
        <authorList>
            <person name="Miess H."/>
            <person name="Arlt P."/>
            <person name="Apel A.K."/>
            <person name="Weber T."/>
            <person name="Nieselt K."/>
            <person name="Hanssen F."/>
            <person name="Czemmel S."/>
            <person name="Nahnsen S."/>
            <person name="Gross H."/>
        </authorList>
    </citation>
    <scope>NUCLEOTIDE SEQUENCE [LARGE SCALE GENOMIC DNA]</scope>
    <source>
        <strain evidence="9 10">ATCC 31962</strain>
    </source>
</reference>
<feature type="transmembrane region" description="Helical" evidence="7">
    <location>
        <begin position="103"/>
        <end position="121"/>
    </location>
</feature>
<evidence type="ECO:0000256" key="6">
    <source>
        <dbReference type="ARBA" id="ARBA00023136"/>
    </source>
</evidence>
<feature type="transmembrane region" description="Helical" evidence="7">
    <location>
        <begin position="69"/>
        <end position="91"/>
    </location>
</feature>
<feature type="domain" description="ABC transmembrane type-1" evidence="8">
    <location>
        <begin position="61"/>
        <end position="242"/>
    </location>
</feature>
<protein>
    <submittedName>
        <fullName evidence="9">ABC transporter permease</fullName>
    </submittedName>
</protein>
<keyword evidence="6 7" id="KW-0472">Membrane</keyword>
<dbReference type="InterPro" id="IPR000515">
    <property type="entry name" value="MetI-like"/>
</dbReference>
<evidence type="ECO:0000256" key="5">
    <source>
        <dbReference type="ARBA" id="ARBA00022989"/>
    </source>
</evidence>